<feature type="compositionally biased region" description="Polar residues" evidence="1">
    <location>
        <begin position="1"/>
        <end position="16"/>
    </location>
</feature>
<reference evidence="2 3" key="1">
    <citation type="journal article" date="2017" name="Int. J. Parasitol.">
        <title>The genome of the protozoan parasite Cystoisospora suis and a reverse vaccinology approach to identify vaccine candidates.</title>
        <authorList>
            <person name="Palmieri N."/>
            <person name="Shrestha A."/>
            <person name="Ruttkowski B."/>
            <person name="Beck T."/>
            <person name="Vogl C."/>
            <person name="Tomley F."/>
            <person name="Blake D.P."/>
            <person name="Joachim A."/>
        </authorList>
    </citation>
    <scope>NUCLEOTIDE SEQUENCE [LARGE SCALE GENOMIC DNA]</scope>
    <source>
        <strain evidence="2 3">Wien I</strain>
    </source>
</reference>
<name>A0A2C6KFH7_9APIC</name>
<dbReference type="AlphaFoldDB" id="A0A2C6KFH7"/>
<evidence type="ECO:0000256" key="1">
    <source>
        <dbReference type="SAM" id="MobiDB-lite"/>
    </source>
</evidence>
<dbReference type="VEuPathDB" id="ToxoDB:CSUI_010319"/>
<evidence type="ECO:0000313" key="2">
    <source>
        <dbReference type="EMBL" id="PHJ15869.1"/>
    </source>
</evidence>
<feature type="region of interest" description="Disordered" evidence="1">
    <location>
        <begin position="1"/>
        <end position="38"/>
    </location>
</feature>
<protein>
    <submittedName>
        <fullName evidence="2">Uncharacterized protein</fullName>
    </submittedName>
</protein>
<dbReference type="EMBL" id="MIGC01007121">
    <property type="protein sequence ID" value="PHJ15869.1"/>
    <property type="molecule type" value="Genomic_DNA"/>
</dbReference>
<evidence type="ECO:0000313" key="3">
    <source>
        <dbReference type="Proteomes" id="UP000221165"/>
    </source>
</evidence>
<dbReference type="GeneID" id="94433635"/>
<sequence>MCFSPPSASSSLQKTGGTAMEHLYSRSSSRPPKKERGLVSRVPRLLARIGTAAVLLLPIASALRQHEKNSLVAAPAGEATPAGNVTGKTAVCPAAVPEHPSPASATEYTATLSE</sequence>
<organism evidence="2 3">
    <name type="scientific">Cystoisospora suis</name>
    <dbReference type="NCBI Taxonomy" id="483139"/>
    <lineage>
        <taxon>Eukaryota</taxon>
        <taxon>Sar</taxon>
        <taxon>Alveolata</taxon>
        <taxon>Apicomplexa</taxon>
        <taxon>Conoidasida</taxon>
        <taxon>Coccidia</taxon>
        <taxon>Eucoccidiorida</taxon>
        <taxon>Eimeriorina</taxon>
        <taxon>Sarcocystidae</taxon>
        <taxon>Cystoisospora</taxon>
    </lineage>
</organism>
<keyword evidence="3" id="KW-1185">Reference proteome</keyword>
<comment type="caution">
    <text evidence="2">The sequence shown here is derived from an EMBL/GenBank/DDBJ whole genome shotgun (WGS) entry which is preliminary data.</text>
</comment>
<accession>A0A2C6KFH7</accession>
<dbReference type="Proteomes" id="UP000221165">
    <property type="component" value="Unassembled WGS sequence"/>
</dbReference>
<proteinExistence type="predicted"/>
<dbReference type="RefSeq" id="XP_067917601.1">
    <property type="nucleotide sequence ID" value="XM_068070424.1"/>
</dbReference>
<gene>
    <name evidence="2" type="ORF">CSUI_010319</name>
</gene>
<feature type="non-terminal residue" evidence="2">
    <location>
        <position position="114"/>
    </location>
</feature>